<sequence length="456" mass="49538">MGDLQLSPASEPHLMHRSLLTRPETVTSASGVWITLSSGRKILDGCAGAAVAIIGHGNTEVRDAMVEQMSSVSYVHTMAYTTSSAEDLANYILDGEPFDLTRAYFVGSGSEAMDSAMKLARQYHVENGQPQRTKFVSRRQAYHGNTIGAMSMGSFVARRAPYEGAILLDNVSYVSPAYEYRVRKDDETEREYAQRLVDELEAEFQAVGPDTIMAFVAETVGGATAGCISPPAGYFEGVGKVCRKYGILLILDEVMCGVGRCGTFFAFEQDGDVRPDIVTTGKGLGGGYTPIAATLVHRKIIETLKKGTASFNHGHTYQAHPVSCAAALAIQKIIRRDNLVARAATLGARLHKSLIEIFQDLEFVGNIRGRGLFWGIEFVKDKKTKTPFDSKIRFGVKVQERAFQLGLAVYPGSGTADGKVGDHVIVSPPLTITEDEMDELLVLLKKAYDDVAAEFS</sequence>
<reference evidence="4 5" key="1">
    <citation type="submission" date="2020-05" db="EMBL/GenBank/DDBJ databases">
        <title>Identification and distribution of gene clusters putatively required for synthesis of sphingolipid metabolism inhibitors in phylogenetically diverse species of the filamentous fungus Fusarium.</title>
        <authorList>
            <person name="Kim H.-S."/>
            <person name="Busman M."/>
            <person name="Brown D.W."/>
            <person name="Divon H."/>
            <person name="Uhlig S."/>
            <person name="Proctor R.H."/>
        </authorList>
    </citation>
    <scope>NUCLEOTIDE SEQUENCE [LARGE SCALE GENOMIC DNA]</scope>
    <source>
        <strain evidence="4 5">NRRL 53147</strain>
    </source>
</reference>
<dbReference type="NCBIfam" id="NF005685">
    <property type="entry name" value="PRK07483.1"/>
    <property type="match status" value="1"/>
</dbReference>
<dbReference type="GO" id="GO:0030170">
    <property type="term" value="F:pyridoxal phosphate binding"/>
    <property type="evidence" value="ECO:0007669"/>
    <property type="project" value="InterPro"/>
</dbReference>
<dbReference type="CDD" id="cd00610">
    <property type="entry name" value="OAT_like"/>
    <property type="match status" value="1"/>
</dbReference>
<dbReference type="PANTHER" id="PTHR43094">
    <property type="entry name" value="AMINOTRANSFERASE"/>
    <property type="match status" value="1"/>
</dbReference>
<proteinExistence type="inferred from homology"/>
<dbReference type="Gene3D" id="3.90.1150.10">
    <property type="entry name" value="Aspartate Aminotransferase, domain 1"/>
    <property type="match status" value="1"/>
</dbReference>
<keyword evidence="5" id="KW-1185">Reference proteome</keyword>
<gene>
    <name evidence="4" type="ORF">FMEXI_10592</name>
</gene>
<dbReference type="InterPro" id="IPR015421">
    <property type="entry name" value="PyrdxlP-dep_Trfase_major"/>
</dbReference>
<dbReference type="PANTHER" id="PTHR43094:SF1">
    <property type="entry name" value="AMINOTRANSFERASE CLASS-III"/>
    <property type="match status" value="1"/>
</dbReference>
<evidence type="ECO:0000256" key="3">
    <source>
        <dbReference type="RuleBase" id="RU003560"/>
    </source>
</evidence>
<dbReference type="AlphaFoldDB" id="A0A8H5IEN8"/>
<dbReference type="GO" id="GO:0005829">
    <property type="term" value="C:cytosol"/>
    <property type="evidence" value="ECO:0007669"/>
    <property type="project" value="TreeGrafter"/>
</dbReference>
<evidence type="ECO:0000256" key="1">
    <source>
        <dbReference type="ARBA" id="ARBA00008954"/>
    </source>
</evidence>
<comment type="similarity">
    <text evidence="1 3">Belongs to the class-III pyridoxal-phosphate-dependent aminotransferase family.</text>
</comment>
<evidence type="ECO:0000313" key="4">
    <source>
        <dbReference type="EMBL" id="KAF5535860.1"/>
    </source>
</evidence>
<dbReference type="PIRSF" id="PIRSF000521">
    <property type="entry name" value="Transaminase_4ab_Lys_Orn"/>
    <property type="match status" value="1"/>
</dbReference>
<keyword evidence="4" id="KW-0032">Aminotransferase</keyword>
<dbReference type="SUPFAM" id="SSF53383">
    <property type="entry name" value="PLP-dependent transferases"/>
    <property type="match status" value="1"/>
</dbReference>
<evidence type="ECO:0000256" key="2">
    <source>
        <dbReference type="ARBA" id="ARBA00022898"/>
    </source>
</evidence>
<protein>
    <submittedName>
        <fullName evidence="4">Ornithine aminotransferase</fullName>
    </submittedName>
</protein>
<evidence type="ECO:0000313" key="5">
    <source>
        <dbReference type="Proteomes" id="UP000522262"/>
    </source>
</evidence>
<dbReference type="InterPro" id="IPR049704">
    <property type="entry name" value="Aminotrans_3_PPA_site"/>
</dbReference>
<dbReference type="PROSITE" id="PS00600">
    <property type="entry name" value="AA_TRANSFER_CLASS_3"/>
    <property type="match status" value="1"/>
</dbReference>
<name>A0A8H5IEN8_9HYPO</name>
<accession>A0A8H5IEN8</accession>
<dbReference type="Gene3D" id="3.40.640.10">
    <property type="entry name" value="Type I PLP-dependent aspartate aminotransferase-like (Major domain)"/>
    <property type="match status" value="1"/>
</dbReference>
<dbReference type="InterPro" id="IPR015422">
    <property type="entry name" value="PyrdxlP-dep_Trfase_small"/>
</dbReference>
<keyword evidence="4" id="KW-0808">Transferase</keyword>
<dbReference type="Proteomes" id="UP000522262">
    <property type="component" value="Unassembled WGS sequence"/>
</dbReference>
<organism evidence="4 5">
    <name type="scientific">Fusarium mexicanum</name>
    <dbReference type="NCBI Taxonomy" id="751941"/>
    <lineage>
        <taxon>Eukaryota</taxon>
        <taxon>Fungi</taxon>
        <taxon>Dikarya</taxon>
        <taxon>Ascomycota</taxon>
        <taxon>Pezizomycotina</taxon>
        <taxon>Sordariomycetes</taxon>
        <taxon>Hypocreomycetidae</taxon>
        <taxon>Hypocreales</taxon>
        <taxon>Nectriaceae</taxon>
        <taxon>Fusarium</taxon>
        <taxon>Fusarium fujikuroi species complex</taxon>
    </lineage>
</organism>
<dbReference type="GO" id="GO:0008483">
    <property type="term" value="F:transaminase activity"/>
    <property type="evidence" value="ECO:0007669"/>
    <property type="project" value="UniProtKB-KW"/>
</dbReference>
<dbReference type="EMBL" id="JAAOAM010000267">
    <property type="protein sequence ID" value="KAF5535860.1"/>
    <property type="molecule type" value="Genomic_DNA"/>
</dbReference>
<dbReference type="InterPro" id="IPR005814">
    <property type="entry name" value="Aminotrans_3"/>
</dbReference>
<dbReference type="InterPro" id="IPR015424">
    <property type="entry name" value="PyrdxlP-dep_Trfase"/>
</dbReference>
<comment type="caution">
    <text evidence="4">The sequence shown here is derived from an EMBL/GenBank/DDBJ whole genome shotgun (WGS) entry which is preliminary data.</text>
</comment>
<keyword evidence="2 3" id="KW-0663">Pyridoxal phosphate</keyword>
<dbReference type="Pfam" id="PF00202">
    <property type="entry name" value="Aminotran_3"/>
    <property type="match status" value="1"/>
</dbReference>